<feature type="domain" description="DNA ligase D polymerase" evidence="2">
    <location>
        <begin position="32"/>
        <end position="301"/>
    </location>
</feature>
<dbReference type="PANTHER" id="PTHR42705">
    <property type="entry name" value="BIFUNCTIONAL NON-HOMOLOGOUS END JOINING PROTEIN LIGD"/>
    <property type="match status" value="1"/>
</dbReference>
<feature type="region of interest" description="Disordered" evidence="1">
    <location>
        <begin position="321"/>
        <end position="344"/>
    </location>
</feature>
<evidence type="ECO:0000313" key="3">
    <source>
        <dbReference type="EMBL" id="BDZ54440.1"/>
    </source>
</evidence>
<dbReference type="RefSeq" id="WP_350227327.1">
    <property type="nucleotide sequence ID" value="NZ_AP027734.1"/>
</dbReference>
<dbReference type="EMBL" id="AP027734">
    <property type="protein sequence ID" value="BDZ54440.1"/>
    <property type="molecule type" value="Genomic_DNA"/>
</dbReference>
<name>A0ABM8H109_9MICO</name>
<evidence type="ECO:0000259" key="2">
    <source>
        <dbReference type="Pfam" id="PF21686"/>
    </source>
</evidence>
<dbReference type="InterPro" id="IPR052171">
    <property type="entry name" value="NHEJ_LigD"/>
</dbReference>
<sequence>MAQGPAQVVDVDGRRVRLTSLDKVMYPETGMTKGEVIAYYAEIAPVMLPHLAGRPITRKRWVNGVGTPRHPLDAFFEKHLEEHAPDWIHREVQHHSDGDKTYPVADSRATLVWLAQMGALELHVPQWRFERVAAGATSRADAAGPANPDRMVFDLDPGEGVGLPECAEVARLVRGLLDPIGLEPVPVTSGSKGLHLYAALDGRQSSDQVSAVAHEVARALEADHPDLIVSSMRKSIRGGRVLIDWSQNNGRKTTIAPYSLRGRFRPTVAAPRTWAELDDPGLRHLEAGEVLAKLAERADPMLAVTHASADGPLRTYLSMRSADATPEPMPDSTWGSRTTATRVS</sequence>
<dbReference type="Proteomes" id="UP001321477">
    <property type="component" value="Chromosome"/>
</dbReference>
<dbReference type="NCBIfam" id="TIGR02778">
    <property type="entry name" value="ligD_pol"/>
    <property type="match status" value="1"/>
</dbReference>
<dbReference type="Gene3D" id="3.90.920.10">
    <property type="entry name" value="DNA primase, PRIM domain"/>
    <property type="match status" value="1"/>
</dbReference>
<keyword evidence="4" id="KW-1185">Reference proteome</keyword>
<proteinExistence type="predicted"/>
<protein>
    <recommendedName>
        <fullName evidence="2">DNA ligase D polymerase domain-containing protein</fullName>
    </recommendedName>
</protein>
<gene>
    <name evidence="3" type="ORF">GCM10025870_15130</name>
</gene>
<dbReference type="CDD" id="cd04863">
    <property type="entry name" value="MtLigD_Pol_like"/>
    <property type="match status" value="1"/>
</dbReference>
<dbReference type="Pfam" id="PF21686">
    <property type="entry name" value="LigD_Prim-Pol"/>
    <property type="match status" value="1"/>
</dbReference>
<reference evidence="4" key="1">
    <citation type="journal article" date="2019" name="Int. J. Syst. Evol. Microbiol.">
        <title>The Global Catalogue of Microorganisms (GCM) 10K type strain sequencing project: providing services to taxonomists for standard genome sequencing and annotation.</title>
        <authorList>
            <consortium name="The Broad Institute Genomics Platform"/>
            <consortium name="The Broad Institute Genome Sequencing Center for Infectious Disease"/>
            <person name="Wu L."/>
            <person name="Ma J."/>
        </authorList>
    </citation>
    <scope>NUCLEOTIDE SEQUENCE [LARGE SCALE GENOMIC DNA]</scope>
    <source>
        <strain evidence="4">NBRC 109019</strain>
    </source>
</reference>
<dbReference type="InterPro" id="IPR014145">
    <property type="entry name" value="LigD_pol_dom"/>
</dbReference>
<dbReference type="PANTHER" id="PTHR42705:SF2">
    <property type="entry name" value="BIFUNCTIONAL NON-HOMOLOGOUS END JOINING PROTEIN LIGD"/>
    <property type="match status" value="1"/>
</dbReference>
<evidence type="ECO:0000313" key="4">
    <source>
        <dbReference type="Proteomes" id="UP001321477"/>
    </source>
</evidence>
<dbReference type="InterPro" id="IPR033649">
    <property type="entry name" value="MtLigD_Pol-like"/>
</dbReference>
<evidence type="ECO:0000256" key="1">
    <source>
        <dbReference type="SAM" id="MobiDB-lite"/>
    </source>
</evidence>
<accession>A0ABM8H109</accession>
<organism evidence="3 4">
    <name type="scientific">Agromyces marinus</name>
    <dbReference type="NCBI Taxonomy" id="1389020"/>
    <lineage>
        <taxon>Bacteria</taxon>
        <taxon>Bacillati</taxon>
        <taxon>Actinomycetota</taxon>
        <taxon>Actinomycetes</taxon>
        <taxon>Micrococcales</taxon>
        <taxon>Microbacteriaceae</taxon>
        <taxon>Agromyces</taxon>
    </lineage>
</organism>
<feature type="compositionally biased region" description="Polar residues" evidence="1">
    <location>
        <begin position="333"/>
        <end position="344"/>
    </location>
</feature>